<comment type="subcellular location">
    <subcellularLocation>
        <location evidence="1">Cell membrane</location>
        <topology evidence="1">Multi-pass membrane protein</topology>
    </subcellularLocation>
</comment>
<dbReference type="Proteomes" id="UP000293347">
    <property type="component" value="Unassembled WGS sequence"/>
</dbReference>
<dbReference type="PANTHER" id="PTHR33452">
    <property type="entry name" value="OXIDOREDUCTASE CATD-RELATED"/>
    <property type="match status" value="1"/>
</dbReference>
<evidence type="ECO:0000313" key="8">
    <source>
        <dbReference type="EMBL" id="TCD00331.1"/>
    </source>
</evidence>
<evidence type="ECO:0000256" key="5">
    <source>
        <dbReference type="ARBA" id="ARBA00022989"/>
    </source>
</evidence>
<sequence>MKRLFNTNFNNETVHGMLLFLRIGIAALMLTHGIPKLQGLLAGGEIKFGDPIGIGVEPSLYLTIFAEVGCSVLLILGLCTRLAIIPLIITMLVAAFIVHAQDDFGTKEMAFHYLLVFVFLLFSGPGKYSFDSLIGRSSGQSSGRRRRSSRR</sequence>
<keyword evidence="4 7" id="KW-0812">Transmembrane</keyword>
<keyword evidence="3" id="KW-1003">Cell membrane</keyword>
<protein>
    <submittedName>
        <fullName evidence="8">DoxX family protein</fullName>
    </submittedName>
</protein>
<comment type="caution">
    <text evidence="8">The sequence shown here is derived from an EMBL/GenBank/DDBJ whole genome shotgun (WGS) entry which is preliminary data.</text>
</comment>
<keyword evidence="9" id="KW-1185">Reference proteome</keyword>
<name>A0A4R0NI89_9SPHI</name>
<proteinExistence type="inferred from homology"/>
<comment type="similarity">
    <text evidence="2">Belongs to the DoxX family.</text>
</comment>
<dbReference type="GO" id="GO:0005886">
    <property type="term" value="C:plasma membrane"/>
    <property type="evidence" value="ECO:0007669"/>
    <property type="project" value="UniProtKB-SubCell"/>
</dbReference>
<dbReference type="EMBL" id="SJSL01000003">
    <property type="protein sequence ID" value="TCD00331.1"/>
    <property type="molecule type" value="Genomic_DNA"/>
</dbReference>
<evidence type="ECO:0000256" key="3">
    <source>
        <dbReference type="ARBA" id="ARBA00022475"/>
    </source>
</evidence>
<dbReference type="RefSeq" id="WP_131596680.1">
    <property type="nucleotide sequence ID" value="NZ_SJSL01000003.1"/>
</dbReference>
<keyword evidence="6 7" id="KW-0472">Membrane</keyword>
<dbReference type="PANTHER" id="PTHR33452:SF1">
    <property type="entry name" value="INNER MEMBRANE PROTEIN YPHA-RELATED"/>
    <property type="match status" value="1"/>
</dbReference>
<gene>
    <name evidence="8" type="ORF">EZ437_13985</name>
</gene>
<accession>A0A4R0NI89</accession>
<evidence type="ECO:0000256" key="1">
    <source>
        <dbReference type="ARBA" id="ARBA00004651"/>
    </source>
</evidence>
<evidence type="ECO:0000256" key="6">
    <source>
        <dbReference type="ARBA" id="ARBA00023136"/>
    </source>
</evidence>
<feature type="transmembrane region" description="Helical" evidence="7">
    <location>
        <begin position="13"/>
        <end position="31"/>
    </location>
</feature>
<keyword evidence="5 7" id="KW-1133">Transmembrane helix</keyword>
<evidence type="ECO:0000256" key="7">
    <source>
        <dbReference type="SAM" id="Phobius"/>
    </source>
</evidence>
<feature type="transmembrane region" description="Helical" evidence="7">
    <location>
        <begin position="110"/>
        <end position="130"/>
    </location>
</feature>
<dbReference type="OrthoDB" id="9813193at2"/>
<organism evidence="8 9">
    <name type="scientific">Pedobacter psychroterrae</name>
    <dbReference type="NCBI Taxonomy" id="2530453"/>
    <lineage>
        <taxon>Bacteria</taxon>
        <taxon>Pseudomonadati</taxon>
        <taxon>Bacteroidota</taxon>
        <taxon>Sphingobacteriia</taxon>
        <taxon>Sphingobacteriales</taxon>
        <taxon>Sphingobacteriaceae</taxon>
        <taxon>Pedobacter</taxon>
    </lineage>
</organism>
<evidence type="ECO:0000313" key="9">
    <source>
        <dbReference type="Proteomes" id="UP000293347"/>
    </source>
</evidence>
<reference evidence="8 9" key="1">
    <citation type="submission" date="2019-02" db="EMBL/GenBank/DDBJ databases">
        <title>Pedobacter sp. RP-1-14 sp. nov., isolated from Arctic soil.</title>
        <authorList>
            <person name="Dahal R.H."/>
        </authorList>
    </citation>
    <scope>NUCLEOTIDE SEQUENCE [LARGE SCALE GENOMIC DNA]</scope>
    <source>
        <strain evidence="8 9">RP-1-14</strain>
    </source>
</reference>
<dbReference type="InterPro" id="IPR032808">
    <property type="entry name" value="DoxX"/>
</dbReference>
<dbReference type="AlphaFoldDB" id="A0A4R0NI89"/>
<feature type="transmembrane region" description="Helical" evidence="7">
    <location>
        <begin position="72"/>
        <end position="98"/>
    </location>
</feature>
<evidence type="ECO:0000256" key="4">
    <source>
        <dbReference type="ARBA" id="ARBA00022692"/>
    </source>
</evidence>
<evidence type="ECO:0000256" key="2">
    <source>
        <dbReference type="ARBA" id="ARBA00006679"/>
    </source>
</evidence>
<dbReference type="InterPro" id="IPR051907">
    <property type="entry name" value="DoxX-like_oxidoreductase"/>
</dbReference>
<dbReference type="Pfam" id="PF07681">
    <property type="entry name" value="DoxX"/>
    <property type="match status" value="1"/>
</dbReference>